<dbReference type="STRING" id="5217.A0A4Q1BFS3"/>
<feature type="compositionally biased region" description="Polar residues" evidence="6">
    <location>
        <begin position="166"/>
        <end position="175"/>
    </location>
</feature>
<dbReference type="Pfam" id="PF16016">
    <property type="entry name" value="VASt"/>
    <property type="match status" value="1"/>
</dbReference>
<sequence length="1132" mass="124963">MPSSIFNRFKRSPSSSSTATRTPENNTTTATHSPQDRDRSNSLSSDSSLPSSLTLRNSLSDTKLSFGAVGNIELDSSSTQVSSSSLKDSNSFNIGKDINKENQDIERLKDPNFPIHNDFDPNQHPQESSELSIISPRTPNNNTKGRDSSVLKEERETPESNRGRRISNSNTTLDSLRNKSRKALEALSPSKRVQEVIQGDSDKKERRLSLSSKIGRFSIDSRDRRLSVESRLSRPSVDLTDVSEDWQVPKNDKEGQSESVERLREREIEERGREKESRRGKRLETISTPKLQLSSPNKLKGTPKLVLTEEGSLTPRSVGDSPSFSPTSPVGLGWSQSEVYLDSPTTPHPLTFSSQPTSSTKIKMTPSLSTPVTPDILSLAPTMNRTDSSQSIKHLREGRSSTLSTGHNRSRSGSLVTRLSGKASPIIQPQLQNQNLHHNNNLQLPNNRRGSGSKKNKKDRRMSNASTNIPQSVAAALAKSGLHLANANNAHEELLSAKSQKGTGRSPYLTGRTEDDEDSELGSEYDDESEGLSEGVDEHLPVTGFAVASSRRNGEFHATFPKIDEGDYLIDDYGCALNKDILVQGRLFISENHISFHSNILGWTTNLVIAFLDIKRIEKKMTALVIPNAIGITTTEGKTYVFASFLSRDSVFDVMMNIWRLCNPSMTMSSISLHVAASPGGSIAGDTVETGQTEETEDIVLDKPKKGHAKTVCACGKEGRHYSEVALETTFPSSPEKIYNLMFTSEWYKGFLSDVEKLKDIETSDWRPKSPGDKNLTRSMSYIKPLNGSIGPKQTKCHIIDETEHLDFDDFVTMVTTTRTPDVPSGGVFSVKTRTCLMWAGAGSTRVVVSTCVEWTGKSWVKGIIEKSAIEGQKTYHSDLSQGMRQYISAHPTEFLVDGVDPSSSLSTDPDINQTQSKSHSPSSHNQLHSNSFEKGEIQKSEAEEYAARTRRERHEKDYAYLQGAFDSFLSGLGSLFSALYQGYQAVSDMLSDLLPSVWSKQGFLMIVIVLLVISNLYTYKGYKSVEKVEERRMRRENRNTEMELARAMRMILAGGGGRLGGLDGMGGTSEDDTSSGITGLDGRDDMGGEGGSISKRKGTVKEETEYLIKVLDNVESRVEKLRKELKSESLD</sequence>
<dbReference type="PANTHER" id="PTHR23319:SF4">
    <property type="entry name" value="GRAM DOMAIN CONTAINING 1B, ISOFORM E"/>
    <property type="match status" value="1"/>
</dbReference>
<dbReference type="GO" id="GO:0032541">
    <property type="term" value="C:cortical endoplasmic reticulum"/>
    <property type="evidence" value="ECO:0007669"/>
    <property type="project" value="TreeGrafter"/>
</dbReference>
<evidence type="ECO:0000256" key="6">
    <source>
        <dbReference type="SAM" id="MobiDB-lite"/>
    </source>
</evidence>
<feature type="region of interest" description="Disordered" evidence="6">
    <location>
        <begin position="899"/>
        <end position="950"/>
    </location>
</feature>
<evidence type="ECO:0000256" key="1">
    <source>
        <dbReference type="ARBA" id="ARBA00004167"/>
    </source>
</evidence>
<accession>A0A4Q1BFS3</accession>
<evidence type="ECO:0000259" key="8">
    <source>
        <dbReference type="PROSITE" id="PS51778"/>
    </source>
</evidence>
<dbReference type="CDD" id="cd13220">
    <property type="entry name" value="PH-GRAM_GRAMDC"/>
    <property type="match status" value="1"/>
</dbReference>
<dbReference type="InParanoid" id="A0A4Q1BFS3"/>
<evidence type="ECO:0000256" key="7">
    <source>
        <dbReference type="SAM" id="Phobius"/>
    </source>
</evidence>
<dbReference type="Proteomes" id="UP000289152">
    <property type="component" value="Unassembled WGS sequence"/>
</dbReference>
<evidence type="ECO:0000313" key="10">
    <source>
        <dbReference type="Proteomes" id="UP000289152"/>
    </source>
</evidence>
<feature type="compositionally biased region" description="Polar residues" evidence="6">
    <location>
        <begin position="902"/>
        <end position="931"/>
    </location>
</feature>
<feature type="region of interest" description="Disordered" evidence="6">
    <location>
        <begin position="243"/>
        <end position="302"/>
    </location>
</feature>
<feature type="region of interest" description="Disordered" evidence="6">
    <location>
        <begin position="76"/>
        <end position="204"/>
    </location>
</feature>
<dbReference type="GO" id="GO:0005789">
    <property type="term" value="C:endoplasmic reticulum membrane"/>
    <property type="evidence" value="ECO:0007669"/>
    <property type="project" value="TreeGrafter"/>
</dbReference>
<feature type="compositionally biased region" description="Low complexity" evidence="6">
    <location>
        <begin position="41"/>
        <end position="56"/>
    </location>
</feature>
<gene>
    <name evidence="9" type="ORF">M231_07488</name>
</gene>
<feature type="region of interest" description="Disordered" evidence="6">
    <location>
        <begin position="1"/>
        <end position="61"/>
    </location>
</feature>
<dbReference type="PANTHER" id="PTHR23319">
    <property type="entry name" value="GRAM DOMAIN CONTAINING 1B, ISOFORM E"/>
    <property type="match status" value="1"/>
</dbReference>
<feature type="compositionally biased region" description="Low complexity" evidence="6">
    <location>
        <begin position="12"/>
        <end position="31"/>
    </location>
</feature>
<feature type="compositionally biased region" description="Basic and acidic residues" evidence="6">
    <location>
        <begin position="97"/>
        <end position="110"/>
    </location>
</feature>
<keyword evidence="5 7" id="KW-0472">Membrane</keyword>
<comment type="similarity">
    <text evidence="2">Belongs to the YSP2 family.</text>
</comment>
<dbReference type="InterPro" id="IPR011993">
    <property type="entry name" value="PH-like_dom_sf"/>
</dbReference>
<feature type="transmembrane region" description="Helical" evidence="7">
    <location>
        <begin position="1004"/>
        <end position="1023"/>
    </location>
</feature>
<feature type="compositionally biased region" description="Polar residues" evidence="6">
    <location>
        <begin position="400"/>
        <end position="417"/>
    </location>
</feature>
<dbReference type="GO" id="GO:0032366">
    <property type="term" value="P:intracellular sterol transport"/>
    <property type="evidence" value="ECO:0007669"/>
    <property type="project" value="TreeGrafter"/>
</dbReference>
<dbReference type="GO" id="GO:0005886">
    <property type="term" value="C:plasma membrane"/>
    <property type="evidence" value="ECO:0007669"/>
    <property type="project" value="TreeGrafter"/>
</dbReference>
<dbReference type="InterPro" id="IPR004182">
    <property type="entry name" value="GRAM"/>
</dbReference>
<dbReference type="GO" id="GO:0120015">
    <property type="term" value="F:sterol transfer activity"/>
    <property type="evidence" value="ECO:0007669"/>
    <property type="project" value="TreeGrafter"/>
</dbReference>
<feature type="compositionally biased region" description="Basic and acidic residues" evidence="6">
    <location>
        <begin position="250"/>
        <end position="277"/>
    </location>
</feature>
<evidence type="ECO:0000313" key="9">
    <source>
        <dbReference type="EMBL" id="RXK35263.1"/>
    </source>
</evidence>
<feature type="region of interest" description="Disordered" evidence="6">
    <location>
        <begin position="431"/>
        <end position="468"/>
    </location>
</feature>
<feature type="domain" description="VASt" evidence="8">
    <location>
        <begin position="721"/>
        <end position="892"/>
    </location>
</feature>
<dbReference type="EMBL" id="SDIL01000148">
    <property type="protein sequence ID" value="RXK35263.1"/>
    <property type="molecule type" value="Genomic_DNA"/>
</dbReference>
<dbReference type="InterPro" id="IPR051482">
    <property type="entry name" value="Cholesterol_transport"/>
</dbReference>
<dbReference type="InterPro" id="IPR031968">
    <property type="entry name" value="VASt"/>
</dbReference>
<organism evidence="9 10">
    <name type="scientific">Tremella mesenterica</name>
    <name type="common">Jelly fungus</name>
    <dbReference type="NCBI Taxonomy" id="5217"/>
    <lineage>
        <taxon>Eukaryota</taxon>
        <taxon>Fungi</taxon>
        <taxon>Dikarya</taxon>
        <taxon>Basidiomycota</taxon>
        <taxon>Agaricomycotina</taxon>
        <taxon>Tremellomycetes</taxon>
        <taxon>Tremellales</taxon>
        <taxon>Tremellaceae</taxon>
        <taxon>Tremella</taxon>
    </lineage>
</organism>
<keyword evidence="3 7" id="KW-0812">Transmembrane</keyword>
<dbReference type="Pfam" id="PF02893">
    <property type="entry name" value="GRAM"/>
    <property type="match status" value="1"/>
</dbReference>
<dbReference type="SMART" id="SM00568">
    <property type="entry name" value="GRAM"/>
    <property type="match status" value="1"/>
</dbReference>
<dbReference type="GO" id="GO:0005739">
    <property type="term" value="C:mitochondrion"/>
    <property type="evidence" value="ECO:0007669"/>
    <property type="project" value="TreeGrafter"/>
</dbReference>
<feature type="compositionally biased region" description="Low complexity" evidence="6">
    <location>
        <begin position="76"/>
        <end position="91"/>
    </location>
</feature>
<dbReference type="OrthoDB" id="2162691at2759"/>
<feature type="compositionally biased region" description="Low complexity" evidence="6">
    <location>
        <begin position="431"/>
        <end position="447"/>
    </location>
</feature>
<feature type="region of interest" description="Disordered" evidence="6">
    <location>
        <begin position="494"/>
        <end position="535"/>
    </location>
</feature>
<dbReference type="Gene3D" id="2.30.29.30">
    <property type="entry name" value="Pleckstrin-homology domain (PH domain)/Phosphotyrosine-binding domain (PTB)"/>
    <property type="match status" value="1"/>
</dbReference>
<protein>
    <recommendedName>
        <fullName evidence="8">VASt domain-containing protein</fullName>
    </recommendedName>
</protein>
<feature type="compositionally biased region" description="Polar residues" evidence="6">
    <location>
        <begin position="381"/>
        <end position="392"/>
    </location>
</feature>
<feature type="compositionally biased region" description="Basic residues" evidence="6">
    <location>
        <begin position="451"/>
        <end position="460"/>
    </location>
</feature>
<dbReference type="GO" id="GO:0032934">
    <property type="term" value="F:sterol binding"/>
    <property type="evidence" value="ECO:0007669"/>
    <property type="project" value="TreeGrafter"/>
</dbReference>
<comment type="caution">
    <text evidence="9">The sequence shown here is derived from an EMBL/GenBank/DDBJ whole genome shotgun (WGS) entry which is preliminary data.</text>
</comment>
<comment type="subcellular location">
    <subcellularLocation>
        <location evidence="1">Membrane</location>
        <topology evidence="1">Single-pass membrane protein</topology>
    </subcellularLocation>
</comment>
<dbReference type="GO" id="GO:0140268">
    <property type="term" value="C:endoplasmic reticulum-plasma membrane contact site"/>
    <property type="evidence" value="ECO:0007669"/>
    <property type="project" value="TreeGrafter"/>
</dbReference>
<dbReference type="AlphaFoldDB" id="A0A4Q1BFS3"/>
<keyword evidence="10" id="KW-1185">Reference proteome</keyword>
<reference evidence="9 10" key="1">
    <citation type="submission" date="2016-06" db="EMBL/GenBank/DDBJ databases">
        <title>Evolution of pathogenesis and genome organization in the Tremellales.</title>
        <authorList>
            <person name="Cuomo C."/>
            <person name="Litvintseva A."/>
            <person name="Heitman J."/>
            <person name="Chen Y."/>
            <person name="Sun S."/>
            <person name="Springer D."/>
            <person name="Dromer F."/>
            <person name="Young S."/>
            <person name="Zeng Q."/>
            <person name="Chapman S."/>
            <person name="Gujja S."/>
            <person name="Saif S."/>
            <person name="Birren B."/>
        </authorList>
    </citation>
    <scope>NUCLEOTIDE SEQUENCE [LARGE SCALE GENOMIC DNA]</scope>
    <source>
        <strain evidence="9 10">ATCC 28783</strain>
    </source>
</reference>
<dbReference type="PROSITE" id="PS51778">
    <property type="entry name" value="VAST"/>
    <property type="match status" value="1"/>
</dbReference>
<name>A0A4Q1BFS3_TREME</name>
<proteinExistence type="inferred from homology"/>
<feature type="compositionally biased region" description="Polar residues" evidence="6">
    <location>
        <begin position="285"/>
        <end position="297"/>
    </location>
</feature>
<feature type="region of interest" description="Disordered" evidence="6">
    <location>
        <begin position="1067"/>
        <end position="1098"/>
    </location>
</feature>
<evidence type="ECO:0000256" key="5">
    <source>
        <dbReference type="ARBA" id="ARBA00023136"/>
    </source>
</evidence>
<feature type="compositionally biased region" description="Polar residues" evidence="6">
    <location>
        <begin position="123"/>
        <end position="143"/>
    </location>
</feature>
<evidence type="ECO:0000256" key="2">
    <source>
        <dbReference type="ARBA" id="ARBA00006582"/>
    </source>
</evidence>
<feature type="compositionally biased region" description="Acidic residues" evidence="6">
    <location>
        <begin position="514"/>
        <end position="531"/>
    </location>
</feature>
<evidence type="ECO:0000256" key="3">
    <source>
        <dbReference type="ARBA" id="ARBA00022692"/>
    </source>
</evidence>
<keyword evidence="4 7" id="KW-1133">Transmembrane helix</keyword>
<feature type="region of interest" description="Disordered" evidence="6">
    <location>
        <begin position="345"/>
        <end position="417"/>
    </location>
</feature>
<feature type="compositionally biased region" description="Polar residues" evidence="6">
    <location>
        <begin position="351"/>
        <end position="372"/>
    </location>
</feature>
<feature type="compositionally biased region" description="Basic and acidic residues" evidence="6">
    <location>
        <begin position="932"/>
        <end position="950"/>
    </location>
</feature>
<feature type="compositionally biased region" description="Basic and acidic residues" evidence="6">
    <location>
        <begin position="144"/>
        <end position="162"/>
    </location>
</feature>
<evidence type="ECO:0000256" key="4">
    <source>
        <dbReference type="ARBA" id="ARBA00022989"/>
    </source>
</evidence>